<keyword evidence="4" id="KW-1185">Reference proteome</keyword>
<evidence type="ECO:0000256" key="1">
    <source>
        <dbReference type="SAM" id="MobiDB-lite"/>
    </source>
</evidence>
<dbReference type="KEGG" id="chig:CH63R_09087"/>
<keyword evidence="2" id="KW-0732">Signal</keyword>
<dbReference type="GeneID" id="28868168"/>
<dbReference type="AlphaFoldDB" id="A0A1B7Y6E7"/>
<dbReference type="OrthoDB" id="2507140at2759"/>
<dbReference type="RefSeq" id="XP_018156084.1">
    <property type="nucleotide sequence ID" value="XM_018304061.1"/>
</dbReference>
<evidence type="ECO:0000313" key="3">
    <source>
        <dbReference type="EMBL" id="OBR07566.1"/>
    </source>
</evidence>
<protein>
    <submittedName>
        <fullName evidence="3">Gpi anchored serine-threonine rich protein</fullName>
    </submittedName>
</protein>
<reference evidence="4" key="1">
    <citation type="journal article" date="2017" name="BMC Genomics">
        <title>Gapless genome assembly of Colletotrichum higginsianum reveals chromosome structure and association of transposable elements with secondary metabolite gene clusters.</title>
        <authorList>
            <person name="Dallery J.-F."/>
            <person name="Lapalu N."/>
            <person name="Zampounis A."/>
            <person name="Pigne S."/>
            <person name="Luyten I."/>
            <person name="Amselem J."/>
            <person name="Wittenberg A.H.J."/>
            <person name="Zhou S."/>
            <person name="de Queiroz M.V."/>
            <person name="Robin G.P."/>
            <person name="Auger A."/>
            <person name="Hainaut M."/>
            <person name="Henrissat B."/>
            <person name="Kim K.-T."/>
            <person name="Lee Y.-H."/>
            <person name="Lespinet O."/>
            <person name="Schwartz D.C."/>
            <person name="Thon M.R."/>
            <person name="O'Connell R.J."/>
        </authorList>
    </citation>
    <scope>NUCLEOTIDE SEQUENCE [LARGE SCALE GENOMIC DNA]</scope>
    <source>
        <strain evidence="4">IMI 349063</strain>
    </source>
</reference>
<sequence>MKFFYPLALALAAVVAAQDDQCDAANIVTACLDSETDKVSLETPLSFTFLKDYYLTYTRFCLLQVTACNPTDYDCQCAAYQAVATCYNNCPNDARAVPAQQQVTIFCQQASIHGSAAQRKTQTVASVTGSATNAAASNSASPTAATRTTADEAASTAASSSTATSTPNMGVGQLARNTGGVLLAVAGVVAAVL</sequence>
<accession>A0A1B7Y6E7</accession>
<evidence type="ECO:0000256" key="2">
    <source>
        <dbReference type="SAM" id="SignalP"/>
    </source>
</evidence>
<comment type="caution">
    <text evidence="3">The sequence shown here is derived from an EMBL/GenBank/DDBJ whole genome shotgun (WGS) entry which is preliminary data.</text>
</comment>
<name>A0A1B7Y6E7_COLHI</name>
<organism evidence="3 4">
    <name type="scientific">Colletotrichum higginsianum (strain IMI 349063)</name>
    <name type="common">Crucifer anthracnose fungus</name>
    <dbReference type="NCBI Taxonomy" id="759273"/>
    <lineage>
        <taxon>Eukaryota</taxon>
        <taxon>Fungi</taxon>
        <taxon>Dikarya</taxon>
        <taxon>Ascomycota</taxon>
        <taxon>Pezizomycotina</taxon>
        <taxon>Sordariomycetes</taxon>
        <taxon>Hypocreomycetidae</taxon>
        <taxon>Glomerellales</taxon>
        <taxon>Glomerellaceae</taxon>
        <taxon>Colletotrichum</taxon>
        <taxon>Colletotrichum destructivum species complex</taxon>
    </lineage>
</organism>
<dbReference type="Proteomes" id="UP000092177">
    <property type="component" value="Chromosome 6"/>
</dbReference>
<dbReference type="EMBL" id="LTAN01000006">
    <property type="protein sequence ID" value="OBR07566.1"/>
    <property type="molecule type" value="Genomic_DNA"/>
</dbReference>
<dbReference type="VEuPathDB" id="FungiDB:CH63R_09087"/>
<gene>
    <name evidence="3" type="ORF">CH63R_09087</name>
</gene>
<feature type="chain" id="PRO_5008601371" evidence="2">
    <location>
        <begin position="18"/>
        <end position="193"/>
    </location>
</feature>
<evidence type="ECO:0000313" key="4">
    <source>
        <dbReference type="Proteomes" id="UP000092177"/>
    </source>
</evidence>
<feature type="signal peptide" evidence="2">
    <location>
        <begin position="1"/>
        <end position="17"/>
    </location>
</feature>
<feature type="compositionally biased region" description="Low complexity" evidence="1">
    <location>
        <begin position="134"/>
        <end position="166"/>
    </location>
</feature>
<proteinExistence type="predicted"/>
<feature type="region of interest" description="Disordered" evidence="1">
    <location>
        <begin position="134"/>
        <end position="170"/>
    </location>
</feature>